<sequence>MKTRFKSLFTALLATAIVAPAAQAAGKYPSRPIRVVVMFPAGGSADIVGRMVAQKAGDLSGFNFVVENRPGAGGNLALDAVATAAPDGYTVVFATPGIAINPSLYAKVPYKLSDFKAISLVGEAPLMLLARPSLGAKSIEDLVKISKKAPDAIRFGSSGNGSSSHLAAEVLRSMTGLQYLHVPYKGGGAAMTDVNGAQTDITVQPIAESLPFIRDKRLQAMGQTGRTRSPIAPDIPTIEEEGVKGYASTTWYMVAAPAKVPQEVVDTLARTFSEALRQPDLREKIQNIGVTTINGGPAQGNEFLASEAARWEKLIQAAKIRLE</sequence>
<dbReference type="InterPro" id="IPR005064">
    <property type="entry name" value="BUG"/>
</dbReference>
<dbReference type="RefSeq" id="WP_174715595.1">
    <property type="nucleotide sequence ID" value="NZ_CP054569.1"/>
</dbReference>
<protein>
    <submittedName>
        <fullName evidence="3">Tripartite tricarboxylate transporter substrate binding protein</fullName>
    </submittedName>
</protein>
<evidence type="ECO:0000313" key="4">
    <source>
        <dbReference type="Proteomes" id="UP000509782"/>
    </source>
</evidence>
<evidence type="ECO:0000256" key="2">
    <source>
        <dbReference type="SAM" id="SignalP"/>
    </source>
</evidence>
<dbReference type="Proteomes" id="UP000509782">
    <property type="component" value="Chromosome"/>
</dbReference>
<dbReference type="SUPFAM" id="SSF53850">
    <property type="entry name" value="Periplasmic binding protein-like II"/>
    <property type="match status" value="1"/>
</dbReference>
<comment type="similarity">
    <text evidence="1">Belongs to the UPF0065 (bug) family.</text>
</comment>
<evidence type="ECO:0000256" key="1">
    <source>
        <dbReference type="ARBA" id="ARBA00006987"/>
    </source>
</evidence>
<name>A0A6N0JEJ7_ACHDE</name>
<dbReference type="PANTHER" id="PTHR42928">
    <property type="entry name" value="TRICARBOXYLATE-BINDING PROTEIN"/>
    <property type="match status" value="1"/>
</dbReference>
<dbReference type="Gene3D" id="3.40.190.150">
    <property type="entry name" value="Bordetella uptake gene, domain 1"/>
    <property type="match status" value="1"/>
</dbReference>
<accession>A0A6N0JEJ7</accession>
<dbReference type="InterPro" id="IPR042100">
    <property type="entry name" value="Bug_dom1"/>
</dbReference>
<dbReference type="Gene3D" id="3.40.190.10">
    <property type="entry name" value="Periplasmic binding protein-like II"/>
    <property type="match status" value="1"/>
</dbReference>
<dbReference type="PANTHER" id="PTHR42928:SF5">
    <property type="entry name" value="BLR1237 PROTEIN"/>
    <property type="match status" value="1"/>
</dbReference>
<feature type="signal peptide" evidence="2">
    <location>
        <begin position="1"/>
        <end position="24"/>
    </location>
</feature>
<feature type="chain" id="PRO_5026723125" evidence="2">
    <location>
        <begin position="25"/>
        <end position="323"/>
    </location>
</feature>
<organism evidence="3 4">
    <name type="scientific">Achromobacter denitrificans</name>
    <name type="common">Alcaligenes denitrificans</name>
    <dbReference type="NCBI Taxonomy" id="32002"/>
    <lineage>
        <taxon>Bacteria</taxon>
        <taxon>Pseudomonadati</taxon>
        <taxon>Pseudomonadota</taxon>
        <taxon>Betaproteobacteria</taxon>
        <taxon>Burkholderiales</taxon>
        <taxon>Alcaligenaceae</taxon>
        <taxon>Achromobacter</taxon>
    </lineage>
</organism>
<proteinExistence type="inferred from homology"/>
<keyword evidence="2" id="KW-0732">Signal</keyword>
<gene>
    <name evidence="3" type="ORF">FOC81_01475</name>
</gene>
<dbReference type="Pfam" id="PF03401">
    <property type="entry name" value="TctC"/>
    <property type="match status" value="1"/>
</dbReference>
<evidence type="ECO:0000313" key="3">
    <source>
        <dbReference type="EMBL" id="QKQ45455.1"/>
    </source>
</evidence>
<dbReference type="PIRSF" id="PIRSF017082">
    <property type="entry name" value="YflP"/>
    <property type="match status" value="1"/>
</dbReference>
<reference evidence="3 4" key="1">
    <citation type="submission" date="2020-05" db="EMBL/GenBank/DDBJ databases">
        <title>FDA dAtabase for Regulatory Grade micrObial Sequences (FDA-ARGOS): Supporting development and validation of Infectious Disease Dx tests.</title>
        <authorList>
            <person name="Sproer C."/>
            <person name="Gronow S."/>
            <person name="Severitt S."/>
            <person name="Schroder I."/>
            <person name="Tallon L."/>
            <person name="Sadzewicz L."/>
            <person name="Zhao X."/>
            <person name="Vavikolanu K."/>
            <person name="Mehta A."/>
            <person name="Aluvathingal J."/>
            <person name="Nadendla S."/>
            <person name="Myers T."/>
            <person name="Yan Y."/>
            <person name="Sichtig H."/>
        </authorList>
    </citation>
    <scope>NUCLEOTIDE SEQUENCE [LARGE SCALE GENOMIC DNA]</scope>
    <source>
        <strain evidence="3 4">FDAARGOS_787</strain>
    </source>
</reference>
<dbReference type="EMBL" id="CP054569">
    <property type="protein sequence ID" value="QKQ45455.1"/>
    <property type="molecule type" value="Genomic_DNA"/>
</dbReference>
<dbReference type="AlphaFoldDB" id="A0A6N0JEJ7"/>